<dbReference type="AlphaFoldDB" id="A0A3D8YAN6"/>
<dbReference type="InterPro" id="IPR033985">
    <property type="entry name" value="SusD-like_N"/>
</dbReference>
<dbReference type="Gene3D" id="1.25.40.390">
    <property type="match status" value="1"/>
</dbReference>
<feature type="domain" description="SusD-like N-terminal" evidence="7">
    <location>
        <begin position="47"/>
        <end position="240"/>
    </location>
</feature>
<comment type="similarity">
    <text evidence="2">Belongs to the SusD family.</text>
</comment>
<dbReference type="GO" id="GO:0009279">
    <property type="term" value="C:cell outer membrane"/>
    <property type="evidence" value="ECO:0007669"/>
    <property type="project" value="UniProtKB-SubCell"/>
</dbReference>
<evidence type="ECO:0000259" key="7">
    <source>
        <dbReference type="Pfam" id="PF14322"/>
    </source>
</evidence>
<evidence type="ECO:0000256" key="4">
    <source>
        <dbReference type="ARBA" id="ARBA00023136"/>
    </source>
</evidence>
<evidence type="ECO:0000256" key="3">
    <source>
        <dbReference type="ARBA" id="ARBA00022729"/>
    </source>
</evidence>
<protein>
    <submittedName>
        <fullName evidence="8">RagB/SusD family nutrient uptake outer membrane protein</fullName>
    </submittedName>
</protein>
<dbReference type="InterPro" id="IPR011990">
    <property type="entry name" value="TPR-like_helical_dom_sf"/>
</dbReference>
<organism evidence="8 9">
    <name type="scientific">Dyadobacter luteus</name>
    <dbReference type="NCBI Taxonomy" id="2259619"/>
    <lineage>
        <taxon>Bacteria</taxon>
        <taxon>Pseudomonadati</taxon>
        <taxon>Bacteroidota</taxon>
        <taxon>Cytophagia</taxon>
        <taxon>Cytophagales</taxon>
        <taxon>Spirosomataceae</taxon>
        <taxon>Dyadobacter</taxon>
    </lineage>
</organism>
<evidence type="ECO:0000256" key="1">
    <source>
        <dbReference type="ARBA" id="ARBA00004442"/>
    </source>
</evidence>
<comment type="caution">
    <text evidence="8">The sequence shown here is derived from an EMBL/GenBank/DDBJ whole genome shotgun (WGS) entry which is preliminary data.</text>
</comment>
<evidence type="ECO:0000259" key="6">
    <source>
        <dbReference type="Pfam" id="PF07980"/>
    </source>
</evidence>
<gene>
    <name evidence="8" type="ORF">DSL64_13275</name>
</gene>
<accession>A0A3D8YAN6</accession>
<evidence type="ECO:0000256" key="5">
    <source>
        <dbReference type="ARBA" id="ARBA00023237"/>
    </source>
</evidence>
<proteinExistence type="inferred from homology"/>
<comment type="subcellular location">
    <subcellularLocation>
        <location evidence="1">Cell outer membrane</location>
    </subcellularLocation>
</comment>
<reference evidence="8 9" key="1">
    <citation type="submission" date="2018-07" db="EMBL/GenBank/DDBJ databases">
        <title>Dyadobacter roseus sp. nov., isolated from rose rhizosphere soil.</title>
        <authorList>
            <person name="Chen L."/>
        </authorList>
    </citation>
    <scope>NUCLEOTIDE SEQUENCE [LARGE SCALE GENOMIC DNA]</scope>
    <source>
        <strain evidence="8 9">RS19</strain>
    </source>
</reference>
<dbReference type="CDD" id="cd08977">
    <property type="entry name" value="SusD"/>
    <property type="match status" value="1"/>
</dbReference>
<keyword evidence="4" id="KW-0472">Membrane</keyword>
<sequence length="475" mass="52561">MDGGNQLNFLMNRIMKKFITAAIILGSVSACNVLDIEPLSQISSNQAFTSLNNAEGVVNGMYNNLQTVYMWRVQVISDVASDMSQQIDTWDALNSADEFNFSADNSEVDDLYTSLYRCVDIANSVIGNVPGMTIAQANKDDLMGQGYFVRALSYFDLARFFGGIPNVYGTDGVVLKLTPSVGITDEDFVPRNTLRETYDQVERDLLEAIAKLPETRSSNELSKAKATKPAARALLARYYLYNRQWDKAEQYATEAIGNLPLSVAFETAFRSKNTAESLFELQFNATDGAGLRQWYYPSNLSGRGGTALHDATYREMTADPADARGKLTALNSITNTYYTTKWNTAQNADNIQILRRAEQYLIRAEARAEQNNLSGALADLNVVRARAGVTASAASGKDALIDAIIKERKLEFVGEGHRWFDVIRRGNALTVFANVVRSKGSLPSYSIRIPGKQVLPIPSAEMRTNTKLVQNEAYR</sequence>
<keyword evidence="5" id="KW-0998">Cell outer membrane</keyword>
<dbReference type="InterPro" id="IPR012944">
    <property type="entry name" value="SusD_RagB_dom"/>
</dbReference>
<dbReference type="Pfam" id="PF07980">
    <property type="entry name" value="SusD_RagB"/>
    <property type="match status" value="1"/>
</dbReference>
<evidence type="ECO:0000256" key="2">
    <source>
        <dbReference type="ARBA" id="ARBA00006275"/>
    </source>
</evidence>
<keyword evidence="9" id="KW-1185">Reference proteome</keyword>
<dbReference type="EMBL" id="QNUL01000009">
    <property type="protein sequence ID" value="REA60870.1"/>
    <property type="molecule type" value="Genomic_DNA"/>
</dbReference>
<feature type="domain" description="RagB/SusD" evidence="6">
    <location>
        <begin position="336"/>
        <end position="474"/>
    </location>
</feature>
<keyword evidence="3" id="KW-0732">Signal</keyword>
<dbReference type="Proteomes" id="UP000256373">
    <property type="component" value="Unassembled WGS sequence"/>
</dbReference>
<evidence type="ECO:0000313" key="8">
    <source>
        <dbReference type="EMBL" id="REA60870.1"/>
    </source>
</evidence>
<name>A0A3D8YAN6_9BACT</name>
<dbReference type="SUPFAM" id="SSF48452">
    <property type="entry name" value="TPR-like"/>
    <property type="match status" value="1"/>
</dbReference>
<dbReference type="Pfam" id="PF14322">
    <property type="entry name" value="SusD-like_3"/>
    <property type="match status" value="1"/>
</dbReference>
<evidence type="ECO:0000313" key="9">
    <source>
        <dbReference type="Proteomes" id="UP000256373"/>
    </source>
</evidence>